<organism evidence="2 3">
    <name type="scientific">Eubacterium callanderi</name>
    <dbReference type="NCBI Taxonomy" id="53442"/>
    <lineage>
        <taxon>Bacteria</taxon>
        <taxon>Bacillati</taxon>
        <taxon>Bacillota</taxon>
        <taxon>Clostridia</taxon>
        <taxon>Eubacteriales</taxon>
        <taxon>Eubacteriaceae</taxon>
        <taxon>Eubacterium</taxon>
    </lineage>
</organism>
<gene>
    <name evidence="2" type="ORF">SAMN04515649_105301</name>
</gene>
<dbReference type="EMBL" id="FRBP01000005">
    <property type="protein sequence ID" value="SHL52302.1"/>
    <property type="molecule type" value="Genomic_DNA"/>
</dbReference>
<sequence>MNALKIFNQDVIPVYTTDTGEKIVIGRELHEKLGIKEAYADWFKRMCSFGFKEIEDYILSDFSDKMSCGKGRPQINHYLKFDMAKHIAMIQRSEIGKAIRQKLIDLEKEVAAGKIPSPKQPPLGSVNMMAKIIKEVYGQAGVDPNFTALAVSKVYKEKAGMDLEPPLEMGTRFYDQGEIAKELGIYSKTGNPHANAIGAIIEKLEVPEIDKVIAPFTNNGHSGTSWKYSQRVVETIKDWIVSHGYPERIERSNGKACTVKYKYLPEAC</sequence>
<dbReference type="InterPro" id="IPR013557">
    <property type="entry name" value="AntA/B_antirep"/>
</dbReference>
<dbReference type="Pfam" id="PF08346">
    <property type="entry name" value="AntA"/>
    <property type="match status" value="1"/>
</dbReference>
<accession>A0AB74EYS3</accession>
<evidence type="ECO:0000313" key="3">
    <source>
        <dbReference type="Proteomes" id="UP000184012"/>
    </source>
</evidence>
<protein>
    <submittedName>
        <fullName evidence="2">Phage anti-repressor protein</fullName>
    </submittedName>
</protein>
<dbReference type="AlphaFoldDB" id="A0AB74EYS3"/>
<evidence type="ECO:0000313" key="2">
    <source>
        <dbReference type="EMBL" id="SHL52302.1"/>
    </source>
</evidence>
<name>A0AB74EYS3_9FIRM</name>
<dbReference type="Proteomes" id="UP000184012">
    <property type="component" value="Unassembled WGS sequence"/>
</dbReference>
<dbReference type="RefSeq" id="WP_073382708.1">
    <property type="nucleotide sequence ID" value="NZ_CABJAI010000001.1"/>
</dbReference>
<reference evidence="2 3" key="1">
    <citation type="submission" date="2016-11" db="EMBL/GenBank/DDBJ databases">
        <authorList>
            <person name="Varghese N."/>
            <person name="Submissions S."/>
        </authorList>
    </citation>
    <scope>NUCLEOTIDE SEQUENCE [LARGE SCALE GENOMIC DNA]</scope>
    <source>
        <strain evidence="2 3">FD</strain>
    </source>
</reference>
<proteinExistence type="predicted"/>
<feature type="domain" description="AntA/AntB antirepressor" evidence="1">
    <location>
        <begin position="24"/>
        <end position="93"/>
    </location>
</feature>
<comment type="caution">
    <text evidence="2">The sequence shown here is derived from an EMBL/GenBank/DDBJ whole genome shotgun (WGS) entry which is preliminary data.</text>
</comment>
<evidence type="ECO:0000259" key="1">
    <source>
        <dbReference type="Pfam" id="PF08346"/>
    </source>
</evidence>